<organism evidence="2 3">
    <name type="scientific">Thalassobaculum litoreum DSM 18839</name>
    <dbReference type="NCBI Taxonomy" id="1123362"/>
    <lineage>
        <taxon>Bacteria</taxon>
        <taxon>Pseudomonadati</taxon>
        <taxon>Pseudomonadota</taxon>
        <taxon>Alphaproteobacteria</taxon>
        <taxon>Rhodospirillales</taxon>
        <taxon>Thalassobaculaceae</taxon>
        <taxon>Thalassobaculum</taxon>
    </lineage>
</organism>
<gene>
    <name evidence="2" type="ORF">SAMN05660686_04583</name>
</gene>
<proteinExistence type="predicted"/>
<evidence type="ECO:0000256" key="1">
    <source>
        <dbReference type="SAM" id="Phobius"/>
    </source>
</evidence>
<dbReference type="EMBL" id="FNBW01000019">
    <property type="protein sequence ID" value="SDG49267.1"/>
    <property type="molecule type" value="Genomic_DNA"/>
</dbReference>
<reference evidence="2 3" key="1">
    <citation type="submission" date="2016-10" db="EMBL/GenBank/DDBJ databases">
        <authorList>
            <person name="Varghese N."/>
            <person name="Submissions S."/>
        </authorList>
    </citation>
    <scope>NUCLEOTIDE SEQUENCE [LARGE SCALE GENOMIC DNA]</scope>
    <source>
        <strain evidence="2 3">DSM 18839</strain>
    </source>
</reference>
<keyword evidence="1" id="KW-0812">Transmembrane</keyword>
<accession>A0A8G2BN42</accession>
<keyword evidence="3" id="KW-1185">Reference proteome</keyword>
<protein>
    <submittedName>
        <fullName evidence="2">Uncharacterized protein</fullName>
    </submittedName>
</protein>
<dbReference type="Proteomes" id="UP000198615">
    <property type="component" value="Unassembled WGS sequence"/>
</dbReference>
<comment type="caution">
    <text evidence="2">The sequence shown here is derived from an EMBL/GenBank/DDBJ whole genome shotgun (WGS) entry which is preliminary data.</text>
</comment>
<evidence type="ECO:0000313" key="2">
    <source>
        <dbReference type="EMBL" id="SDG49267.1"/>
    </source>
</evidence>
<dbReference type="RefSeq" id="WP_093154109.1">
    <property type="nucleotide sequence ID" value="NZ_FNBW01000019.1"/>
</dbReference>
<feature type="transmembrane region" description="Helical" evidence="1">
    <location>
        <begin position="20"/>
        <end position="39"/>
    </location>
</feature>
<sequence length="150" mass="16133">MNAVDAENSAGRKPARTRGILFYFSILAAIIGLCCQLLPASASADTGTCPGLGQGDGPDLAACIVNQLCIEGIYSPPRSIELPAEAVEAYRQAEIDTLVRHFRLEVQFRKRAGADIGQCGYTGPTKFMYSLVEPTSPTTIAVTFDPNWTY</sequence>
<dbReference type="AlphaFoldDB" id="A0A8G2BN42"/>
<keyword evidence="1" id="KW-1133">Transmembrane helix</keyword>
<name>A0A8G2BN42_9PROT</name>
<evidence type="ECO:0000313" key="3">
    <source>
        <dbReference type="Proteomes" id="UP000198615"/>
    </source>
</evidence>
<keyword evidence="1" id="KW-0472">Membrane</keyword>